<dbReference type="PANTHER" id="PTHR43037:SF1">
    <property type="entry name" value="BLL1128 PROTEIN"/>
    <property type="match status" value="1"/>
</dbReference>
<dbReference type="NCBIfam" id="TIGR01840">
    <property type="entry name" value="esterase_phb"/>
    <property type="match status" value="1"/>
</dbReference>
<dbReference type="PANTHER" id="PTHR43037">
    <property type="entry name" value="UNNAMED PRODUCT-RELATED"/>
    <property type="match status" value="1"/>
</dbReference>
<dbReference type="EMBL" id="JAQIPB010000002">
    <property type="protein sequence ID" value="MDA7416291.1"/>
    <property type="molecule type" value="Genomic_DNA"/>
</dbReference>
<keyword evidence="2" id="KW-0378">Hydrolase</keyword>
<dbReference type="InterPro" id="IPR050955">
    <property type="entry name" value="Plant_Biomass_Hydrol_Est"/>
</dbReference>
<comment type="caution">
    <text evidence="4">The sequence shown here is derived from an EMBL/GenBank/DDBJ whole genome shotgun (WGS) entry which is preliminary data.</text>
</comment>
<name>A0AAE3N8I2_9BURK</name>
<proteinExistence type="predicted"/>
<evidence type="ECO:0000256" key="2">
    <source>
        <dbReference type="ARBA" id="ARBA00022801"/>
    </source>
</evidence>
<dbReference type="InterPro" id="IPR029058">
    <property type="entry name" value="AB_hydrolase_fold"/>
</dbReference>
<dbReference type="RefSeq" id="WP_271427516.1">
    <property type="nucleotide sequence ID" value="NZ_JAQIPB010000002.1"/>
</dbReference>
<keyword evidence="5" id="KW-1185">Reference proteome</keyword>
<organism evidence="4 5">
    <name type="scientific">Xenophilus arseniciresistens</name>
    <dbReference type="NCBI Taxonomy" id="1283306"/>
    <lineage>
        <taxon>Bacteria</taxon>
        <taxon>Pseudomonadati</taxon>
        <taxon>Pseudomonadota</taxon>
        <taxon>Betaproteobacteria</taxon>
        <taxon>Burkholderiales</taxon>
        <taxon>Comamonadaceae</taxon>
        <taxon>Xenophilus</taxon>
    </lineage>
</organism>
<evidence type="ECO:0000256" key="3">
    <source>
        <dbReference type="SAM" id="MobiDB-lite"/>
    </source>
</evidence>
<gene>
    <name evidence="4" type="ORF">PGB34_07930</name>
</gene>
<dbReference type="SUPFAM" id="SSF53474">
    <property type="entry name" value="alpha/beta-Hydrolases"/>
    <property type="match status" value="1"/>
</dbReference>
<dbReference type="GO" id="GO:0016787">
    <property type="term" value="F:hydrolase activity"/>
    <property type="evidence" value="ECO:0007669"/>
    <property type="project" value="UniProtKB-KW"/>
</dbReference>
<evidence type="ECO:0000313" key="4">
    <source>
        <dbReference type="EMBL" id="MDA7416291.1"/>
    </source>
</evidence>
<dbReference type="AlphaFoldDB" id="A0AAE3N8I2"/>
<sequence length="349" mass="36980">MPRSRKASPFSALKPLASLYQRQLKVLSKAGERSTRKAGEAVRKAARGSAGRPPPGPGDWLQGLALGPAGPRRFYVYRPPGLRPPAGQRLPLLLMLHGCGQDARDFAVGTRMNRIAARMGFLVLYAEQDRVAHAQGCWNWFATRSGRAQGEALTLLSAVDQACQFYGADPARVAVAGLSAGAGMAAFLASQWPSRFCAVAMHSGVGPGAASSTATALQAMQGLRAPQVRPPHASVAPALPPLLVLQGDSDRVVDMRNALALCQAWAQASGATIGAPQLRQRGQRRAMLWQDWRLRRQLRVRCITVQGLGHAWSGGSARGSFTDPQGPDGSALVAAFVRTAWGAAARIAA</sequence>
<dbReference type="Proteomes" id="UP001212602">
    <property type="component" value="Unassembled WGS sequence"/>
</dbReference>
<accession>A0AAE3N8I2</accession>
<protein>
    <submittedName>
        <fullName evidence="4">PHB depolymerase family esterase</fullName>
    </submittedName>
</protein>
<keyword evidence="1" id="KW-0732">Signal</keyword>
<dbReference type="Gene3D" id="3.40.50.1820">
    <property type="entry name" value="alpha/beta hydrolase"/>
    <property type="match status" value="1"/>
</dbReference>
<evidence type="ECO:0000313" key="5">
    <source>
        <dbReference type="Proteomes" id="UP001212602"/>
    </source>
</evidence>
<dbReference type="InterPro" id="IPR010126">
    <property type="entry name" value="Esterase_phb"/>
</dbReference>
<dbReference type="Pfam" id="PF10503">
    <property type="entry name" value="Esterase_PHB"/>
    <property type="match status" value="1"/>
</dbReference>
<dbReference type="GO" id="GO:0005576">
    <property type="term" value="C:extracellular region"/>
    <property type="evidence" value="ECO:0007669"/>
    <property type="project" value="InterPro"/>
</dbReference>
<feature type="region of interest" description="Disordered" evidence="3">
    <location>
        <begin position="28"/>
        <end position="58"/>
    </location>
</feature>
<evidence type="ECO:0000256" key="1">
    <source>
        <dbReference type="ARBA" id="ARBA00022729"/>
    </source>
</evidence>
<feature type="compositionally biased region" description="Basic and acidic residues" evidence="3">
    <location>
        <begin position="30"/>
        <end position="43"/>
    </location>
</feature>
<reference evidence="4" key="1">
    <citation type="submission" date="2023-01" db="EMBL/GenBank/DDBJ databases">
        <title>Xenophilus mangrovi sp. nov., isolated from soil of Mangrove nature reserve.</title>
        <authorList>
            <person name="Xu S."/>
            <person name="Liu Z."/>
            <person name="Xu Y."/>
        </authorList>
    </citation>
    <scope>NUCLEOTIDE SEQUENCE</scope>
    <source>
        <strain evidence="4">YW8</strain>
    </source>
</reference>